<evidence type="ECO:0000256" key="2">
    <source>
        <dbReference type="SAM" id="Phobius"/>
    </source>
</evidence>
<feature type="region of interest" description="Disordered" evidence="1">
    <location>
        <begin position="1"/>
        <end position="23"/>
    </location>
</feature>
<keyword evidence="2" id="KW-1133">Transmembrane helix</keyword>
<organism evidence="3 4">
    <name type="scientific">Protopolystoma xenopodis</name>
    <dbReference type="NCBI Taxonomy" id="117903"/>
    <lineage>
        <taxon>Eukaryota</taxon>
        <taxon>Metazoa</taxon>
        <taxon>Spiralia</taxon>
        <taxon>Lophotrochozoa</taxon>
        <taxon>Platyhelminthes</taxon>
        <taxon>Monogenea</taxon>
        <taxon>Polyopisthocotylea</taxon>
        <taxon>Polystomatidea</taxon>
        <taxon>Polystomatidae</taxon>
        <taxon>Protopolystoma</taxon>
    </lineage>
</organism>
<dbReference type="EMBL" id="CAAALY010069792">
    <property type="protein sequence ID" value="VEL24810.1"/>
    <property type="molecule type" value="Genomic_DNA"/>
</dbReference>
<keyword evidence="4" id="KW-1185">Reference proteome</keyword>
<keyword evidence="2" id="KW-0472">Membrane</keyword>
<dbReference type="Proteomes" id="UP000784294">
    <property type="component" value="Unassembled WGS sequence"/>
</dbReference>
<name>A0A3S5ATI0_9PLAT</name>
<evidence type="ECO:0000313" key="3">
    <source>
        <dbReference type="EMBL" id="VEL24810.1"/>
    </source>
</evidence>
<gene>
    <name evidence="3" type="ORF">PXEA_LOCUS18250</name>
</gene>
<evidence type="ECO:0008006" key="5">
    <source>
        <dbReference type="Google" id="ProtNLM"/>
    </source>
</evidence>
<evidence type="ECO:0000256" key="1">
    <source>
        <dbReference type="SAM" id="MobiDB-lite"/>
    </source>
</evidence>
<protein>
    <recommendedName>
        <fullName evidence="5">G-protein coupled receptors family 1 profile domain-containing protein</fullName>
    </recommendedName>
</protein>
<evidence type="ECO:0000313" key="4">
    <source>
        <dbReference type="Proteomes" id="UP000784294"/>
    </source>
</evidence>
<feature type="compositionally biased region" description="Low complexity" evidence="1">
    <location>
        <begin position="8"/>
        <end position="23"/>
    </location>
</feature>
<comment type="caution">
    <text evidence="3">The sequence shown here is derived from an EMBL/GenBank/DDBJ whole genome shotgun (WGS) entry which is preliminary data.</text>
</comment>
<accession>A0A3S5ATI0</accession>
<sequence>MSEEAMNSPIGLPSSSPESSSPPGFWTFACLDTNTNRSMPPRDVRLVVPISFYGALLILAGSLGNLGIALVILADRRRLKVPTRLLFCLMSAADTL</sequence>
<dbReference type="AlphaFoldDB" id="A0A3S5ATI0"/>
<feature type="non-terminal residue" evidence="3">
    <location>
        <position position="96"/>
    </location>
</feature>
<keyword evidence="2" id="KW-0812">Transmembrane</keyword>
<reference evidence="3" key="1">
    <citation type="submission" date="2018-11" db="EMBL/GenBank/DDBJ databases">
        <authorList>
            <consortium name="Pathogen Informatics"/>
        </authorList>
    </citation>
    <scope>NUCLEOTIDE SEQUENCE</scope>
</reference>
<proteinExistence type="predicted"/>
<feature type="transmembrane region" description="Helical" evidence="2">
    <location>
        <begin position="50"/>
        <end position="74"/>
    </location>
</feature>